<evidence type="ECO:0000313" key="4">
    <source>
        <dbReference type="Proteomes" id="UP001396898"/>
    </source>
</evidence>
<protein>
    <recommendedName>
        <fullName evidence="2">G-patch domain-containing protein</fullName>
    </recommendedName>
</protein>
<dbReference type="PANTHER" id="PTHR13384">
    <property type="entry name" value="G PATCH DOMAIN-CONTAINING PROTEIN 1"/>
    <property type="match status" value="1"/>
</dbReference>
<feature type="region of interest" description="Disordered" evidence="1">
    <location>
        <begin position="247"/>
        <end position="283"/>
    </location>
</feature>
<dbReference type="PROSITE" id="PS50174">
    <property type="entry name" value="G_PATCH"/>
    <property type="match status" value="1"/>
</dbReference>
<evidence type="ECO:0000256" key="1">
    <source>
        <dbReference type="SAM" id="MobiDB-lite"/>
    </source>
</evidence>
<feature type="compositionally biased region" description="Low complexity" evidence="1">
    <location>
        <begin position="608"/>
        <end position="622"/>
    </location>
</feature>
<organism evidence="3 4">
    <name type="scientific">Apiospora marii</name>
    <dbReference type="NCBI Taxonomy" id="335849"/>
    <lineage>
        <taxon>Eukaryota</taxon>
        <taxon>Fungi</taxon>
        <taxon>Dikarya</taxon>
        <taxon>Ascomycota</taxon>
        <taxon>Pezizomycotina</taxon>
        <taxon>Sordariomycetes</taxon>
        <taxon>Xylariomycetidae</taxon>
        <taxon>Amphisphaeriales</taxon>
        <taxon>Apiosporaceae</taxon>
        <taxon>Apiospora</taxon>
    </lineage>
</organism>
<feature type="region of interest" description="Disordered" evidence="1">
    <location>
        <begin position="20"/>
        <end position="39"/>
    </location>
</feature>
<name>A0ABR1RYU3_9PEZI</name>
<feature type="region of interest" description="Disordered" evidence="1">
    <location>
        <begin position="583"/>
        <end position="622"/>
    </location>
</feature>
<dbReference type="Pfam" id="PF07713">
    <property type="entry name" value="DUF1604"/>
    <property type="match status" value="1"/>
</dbReference>
<feature type="region of interest" description="Disordered" evidence="1">
    <location>
        <begin position="383"/>
        <end position="410"/>
    </location>
</feature>
<feature type="compositionally biased region" description="Low complexity" evidence="1">
    <location>
        <begin position="583"/>
        <end position="600"/>
    </location>
</feature>
<dbReference type="InterPro" id="IPR011666">
    <property type="entry name" value="DUF1604"/>
</dbReference>
<dbReference type="Proteomes" id="UP001396898">
    <property type="component" value="Unassembled WGS sequence"/>
</dbReference>
<dbReference type="InterPro" id="IPR000467">
    <property type="entry name" value="G_patch_dom"/>
</dbReference>
<accession>A0ABR1RYU3</accession>
<feature type="compositionally biased region" description="Low complexity" evidence="1">
    <location>
        <begin position="672"/>
        <end position="682"/>
    </location>
</feature>
<feature type="region of interest" description="Disordered" evidence="1">
    <location>
        <begin position="658"/>
        <end position="711"/>
    </location>
</feature>
<feature type="region of interest" description="Disordered" evidence="1">
    <location>
        <begin position="734"/>
        <end position="767"/>
    </location>
</feature>
<feature type="compositionally biased region" description="Low complexity" evidence="1">
    <location>
        <begin position="698"/>
        <end position="711"/>
    </location>
</feature>
<dbReference type="EMBL" id="JAQQWI010000009">
    <property type="protein sequence ID" value="KAK8023094.1"/>
    <property type="molecule type" value="Genomic_DNA"/>
</dbReference>
<reference evidence="3 4" key="1">
    <citation type="submission" date="2023-01" db="EMBL/GenBank/DDBJ databases">
        <title>Analysis of 21 Apiospora genomes using comparative genomics revels a genus with tremendous synthesis potential of carbohydrate active enzymes and secondary metabolites.</title>
        <authorList>
            <person name="Sorensen T."/>
        </authorList>
    </citation>
    <scope>NUCLEOTIDE SEQUENCE [LARGE SCALE GENOMIC DNA]</scope>
    <source>
        <strain evidence="3 4">CBS 20057</strain>
    </source>
</reference>
<keyword evidence="4" id="KW-1185">Reference proteome</keyword>
<feature type="domain" description="G-patch" evidence="2">
    <location>
        <begin position="166"/>
        <end position="241"/>
    </location>
</feature>
<gene>
    <name evidence="3" type="ORF">PG991_006975</name>
</gene>
<evidence type="ECO:0000259" key="2">
    <source>
        <dbReference type="PROSITE" id="PS50174"/>
    </source>
</evidence>
<dbReference type="Pfam" id="PF26093">
    <property type="entry name" value="HTH_TGH"/>
    <property type="match status" value="1"/>
</dbReference>
<dbReference type="Pfam" id="PF01585">
    <property type="entry name" value="G-patch"/>
    <property type="match status" value="1"/>
</dbReference>
<comment type="caution">
    <text evidence="3">The sequence shown here is derived from an EMBL/GenBank/DDBJ whole genome shotgun (WGS) entry which is preliminary data.</text>
</comment>
<dbReference type="PANTHER" id="PTHR13384:SF19">
    <property type="entry name" value="G PATCH DOMAIN-CONTAINING PROTEIN 1"/>
    <property type="match status" value="1"/>
</dbReference>
<evidence type="ECO:0000313" key="3">
    <source>
        <dbReference type="EMBL" id="KAK8023094.1"/>
    </source>
</evidence>
<feature type="region of interest" description="Disordered" evidence="1">
    <location>
        <begin position="89"/>
        <end position="111"/>
    </location>
</feature>
<proteinExistence type="predicted"/>
<sequence length="798" mass="84718">MSTKRPRATFEADLQTQQSPYVHFGTPLPPLDREARDDGSYVPVWKQEVRDERGRKRLHGAFTGGFSAGYFNTVGSKEGWTPTAFVSSRTNRHNKDKDGATEGGAAAAKLQQQRPEDFMDEEDLADQAEAQKLQTAAGFAGLGSTEQDSAMRRGGGGFADLFRSSGEIMGIKLLKRMGWKEGQGIGPKIRRTARLDTGDNKNGATRADDGAAETYLFAPENVQMIAFVKKLDRKGLGYAGEAKLAPMAAAGTRKGPSAGSSDEDEEDGPLIRPRIGKKKAKPSRGGIGIGILNDTGSDDEDPYEIGPRISYNRVIGGDKKKKKKATTAVNPSLRSAPVLITRKDALSKAGKNLRKCHDGRLPLAGFSFGTDTDTLTSMINSDVKYPPPEIPPGWKSAKKPKGSDAANTNSNGAYLSTADAAKASKLDPQARAALLGEAQLPGKSVFDFLSADARQRLAAASGKSNLPPALGEIPAGYAMTPEEKQRELASQVLALEKETAIAALTRSAAGGTSSGGNTPYADDDAKRARYRAYLEHAAGYSKAAALPAKPPSQRPEDYLREMREFHSVARIFRPMSGMMASRFTTSSSSASSTSVTRSAAENTSGGTADLLSKPAKAKAPADPAEEAAALGMFGTMTRSTADFYPTRLLCKRFNVRPPAHVQPDSETKAGAQQQQQQQQQQQPSPFETAMYGAGGMAGSRMSSSMDPSSYPAAAPVALEAGTGGAGTAMTLDELLRQAQQPQQQGAESSRDVEMTTADGPEGNGEVVDASVNEALEGKRAQDDVLKAIFGDDSDEEED</sequence>